<keyword evidence="1" id="KW-0175">Coiled coil</keyword>
<dbReference type="InterPro" id="IPR046099">
    <property type="entry name" value="DUF6035"/>
</dbReference>
<comment type="caution">
    <text evidence="5">The sequence shown here is derived from an EMBL/GenBank/DDBJ whole genome shotgun (WGS) entry which is preliminary data.</text>
</comment>
<feature type="domain" description="DUF7830" evidence="4">
    <location>
        <begin position="16"/>
        <end position="81"/>
    </location>
</feature>
<dbReference type="Pfam" id="PF19500">
    <property type="entry name" value="DUF6035"/>
    <property type="match status" value="1"/>
</dbReference>
<proteinExistence type="predicted"/>
<dbReference type="Proteomes" id="UP000002945">
    <property type="component" value="Unassembled WGS sequence"/>
</dbReference>
<dbReference type="InterPro" id="IPR057152">
    <property type="entry name" value="DUF7830"/>
</dbReference>
<dbReference type="eggNOG" id="COG4469">
    <property type="taxonomic scope" value="Bacteria"/>
</dbReference>
<name>A9DNV2_9FLAO</name>
<dbReference type="OrthoDB" id="1305560at2"/>
<organism evidence="5 6">
    <name type="scientific">Kordia algicida OT-1</name>
    <dbReference type="NCBI Taxonomy" id="391587"/>
    <lineage>
        <taxon>Bacteria</taxon>
        <taxon>Pseudomonadati</taxon>
        <taxon>Bacteroidota</taxon>
        <taxon>Flavobacteriia</taxon>
        <taxon>Flavobacteriales</taxon>
        <taxon>Flavobacteriaceae</taxon>
        <taxon>Kordia</taxon>
    </lineage>
</organism>
<sequence>MSFERTIKVAFDKISGEILEANEVFETAKSGFEVRKQFHKDEVELYCCECTQKLNVSTSKNDRLHFKHQPKAKYCLLKDSKFSPKETDELTKIYKSKESDRHKELKNKIAQRISKIKGVSSINVDDKFIINDNEKRKPDVFCEYKGKKLVFEIQLSDLSLRYIISRYEFYKRNGMYLIWILDNFDVQGQNQTERDIKYLTEYQNFYKLDENTNDFRLLCTYKFPFLVENNKLLTKWIEKSISLSQLKFDKELYQAYYFDFKKKLELKEKERLNNIKKEGKAEAERKKARKLNKAKEKAEEIIDDLRYLWKTESFYFKPIKDRIFELNEFELKILNESKAFKEEENQPKIHKWFSIAKRNNYHFLEFMLDCQYLDIDVNKKSKEQKSLFQTLFENKELEHGKYLSRLILKRGYVFTKTDEPIIQNWYSTEKEKQSELLLHYLSNKLNSKYLIDKLFEHRNLICTIESAKRNEIIGFGFKPNQWIAFANNAVHSYKEYWDYIEIAFKHYGIWDKLIELDKKGTFNKKVTAFYEERPKAKFDCDLLFQILYPELNNENYCG</sequence>
<keyword evidence="6" id="KW-1185">Reference proteome</keyword>
<gene>
    <name evidence="5" type="ORF">KAOT1_19027</name>
</gene>
<evidence type="ECO:0000313" key="5">
    <source>
        <dbReference type="EMBL" id="EDP97286.1"/>
    </source>
</evidence>
<feature type="domain" description="DUF7829" evidence="3">
    <location>
        <begin position="327"/>
        <end position="550"/>
    </location>
</feature>
<evidence type="ECO:0000259" key="2">
    <source>
        <dbReference type="Pfam" id="PF19500"/>
    </source>
</evidence>
<dbReference type="Pfam" id="PF25167">
    <property type="entry name" value="DUF7829"/>
    <property type="match status" value="1"/>
</dbReference>
<evidence type="ECO:0000256" key="1">
    <source>
        <dbReference type="SAM" id="Coils"/>
    </source>
</evidence>
<feature type="domain" description="DUF6035" evidence="2">
    <location>
        <begin position="85"/>
        <end position="260"/>
    </location>
</feature>
<dbReference type="AlphaFoldDB" id="A9DNV2"/>
<evidence type="ECO:0000259" key="3">
    <source>
        <dbReference type="Pfam" id="PF25167"/>
    </source>
</evidence>
<dbReference type="Pfam" id="PF25169">
    <property type="entry name" value="DUF7830"/>
    <property type="match status" value="1"/>
</dbReference>
<dbReference type="HOGENOM" id="CLU_488158_0_0_10"/>
<feature type="coiled-coil region" evidence="1">
    <location>
        <begin position="266"/>
        <end position="346"/>
    </location>
</feature>
<reference evidence="5 6" key="1">
    <citation type="journal article" date="2011" name="J. Bacteriol.">
        <title>Genome sequence of the algicidal bacterium Kordia algicida OT-1.</title>
        <authorList>
            <person name="Lee H.S."/>
            <person name="Kang S.G."/>
            <person name="Kwon K.K."/>
            <person name="Lee J.H."/>
            <person name="Kim S.J."/>
        </authorList>
    </citation>
    <scope>NUCLEOTIDE SEQUENCE [LARGE SCALE GENOMIC DNA]</scope>
    <source>
        <strain evidence="5 6">OT-1</strain>
    </source>
</reference>
<dbReference type="RefSeq" id="WP_007096337.1">
    <property type="nucleotide sequence ID" value="NZ_CP142125.1"/>
</dbReference>
<evidence type="ECO:0000313" key="6">
    <source>
        <dbReference type="Proteomes" id="UP000002945"/>
    </source>
</evidence>
<dbReference type="InterPro" id="IPR057151">
    <property type="entry name" value="DUF7829"/>
</dbReference>
<evidence type="ECO:0000259" key="4">
    <source>
        <dbReference type="Pfam" id="PF25169"/>
    </source>
</evidence>
<dbReference type="STRING" id="391587.KAOT1_19027"/>
<evidence type="ECO:0008006" key="7">
    <source>
        <dbReference type="Google" id="ProtNLM"/>
    </source>
</evidence>
<protein>
    <recommendedName>
        <fullName evidence="7">Competence protein</fullName>
    </recommendedName>
</protein>
<dbReference type="EMBL" id="ABIB01000002">
    <property type="protein sequence ID" value="EDP97286.1"/>
    <property type="molecule type" value="Genomic_DNA"/>
</dbReference>
<accession>A9DNV2</accession>